<dbReference type="InterPro" id="IPR029052">
    <property type="entry name" value="Metallo-depent_PP-like"/>
</dbReference>
<dbReference type="AlphaFoldDB" id="A0A8J7DNU2"/>
<accession>A0A8J7DNU2</accession>
<dbReference type="PANTHER" id="PTHR37031">
    <property type="entry name" value="METALLOPHOSPHATASE BINDING DOMAIN PROTEIN"/>
    <property type="match status" value="1"/>
</dbReference>
<dbReference type="PANTHER" id="PTHR37031:SF2">
    <property type="entry name" value="PHOD-LIKE PHOSPHATASE METALLOPHOSPHATASE DOMAIN-CONTAINING PROTEIN"/>
    <property type="match status" value="1"/>
</dbReference>
<evidence type="ECO:0000313" key="1">
    <source>
        <dbReference type="EMBL" id="MBE9115179.1"/>
    </source>
</evidence>
<evidence type="ECO:0000313" key="2">
    <source>
        <dbReference type="Proteomes" id="UP000654482"/>
    </source>
</evidence>
<dbReference type="Proteomes" id="UP000654482">
    <property type="component" value="Unassembled WGS sequence"/>
</dbReference>
<comment type="caution">
    <text evidence="1">The sequence shown here is derived from an EMBL/GenBank/DDBJ whole genome shotgun (WGS) entry which is preliminary data.</text>
</comment>
<gene>
    <name evidence="1" type="ORF">IQ249_04625</name>
</gene>
<reference evidence="1" key="1">
    <citation type="submission" date="2020-10" db="EMBL/GenBank/DDBJ databases">
        <authorList>
            <person name="Castelo-Branco R."/>
            <person name="Eusebio N."/>
            <person name="Adriana R."/>
            <person name="Vieira A."/>
            <person name="Brugerolle De Fraissinette N."/>
            <person name="Rezende De Castro R."/>
            <person name="Schneider M.P."/>
            <person name="Vasconcelos V."/>
            <person name="Leao P.N."/>
        </authorList>
    </citation>
    <scope>NUCLEOTIDE SEQUENCE</scope>
    <source>
        <strain evidence="1">LEGE 07157</strain>
    </source>
</reference>
<name>A0A8J7DNU2_9CYAN</name>
<dbReference type="SUPFAM" id="SSF56300">
    <property type="entry name" value="Metallo-dependent phosphatases"/>
    <property type="match status" value="1"/>
</dbReference>
<organism evidence="1 2">
    <name type="scientific">Lusitaniella coriacea LEGE 07157</name>
    <dbReference type="NCBI Taxonomy" id="945747"/>
    <lineage>
        <taxon>Bacteria</taxon>
        <taxon>Bacillati</taxon>
        <taxon>Cyanobacteriota</taxon>
        <taxon>Cyanophyceae</taxon>
        <taxon>Spirulinales</taxon>
        <taxon>Lusitaniellaceae</taxon>
        <taxon>Lusitaniella</taxon>
    </lineage>
</organism>
<keyword evidence="2" id="KW-1185">Reference proteome</keyword>
<dbReference type="Gene3D" id="3.60.21.70">
    <property type="entry name" value="PhoD-like phosphatase"/>
    <property type="match status" value="1"/>
</dbReference>
<protein>
    <submittedName>
        <fullName evidence="1">PhoD-like phosphatase</fullName>
    </submittedName>
</protein>
<dbReference type="InterPro" id="IPR038607">
    <property type="entry name" value="PhoD-like_sf"/>
</dbReference>
<sequence>MSGDPLLFSLEELPLILTGPLLRRTEPDAVTVWLALKAARQVTLRVYRAEERMTACLAGTRSTVRLGEHFHIVAVTATSEVDARLEPGQLYAYDLDFGEGGESLNEALNSTGCDAPLNLSYFEHGLPTFALPPDDLNHLKIVHGSCRKPHGGGADMLPLMDNAIAQAADFPNERPHQLFLTGDQIYSDDVADPLLWLASELEVFLLGWEEDLLLPDDSYKPRELKPGQRSSIAEECAGFTAGLPNQAHLAKSHLFAWGEYCIAYLLCWSSVLWPDKLPSGKEMCQEKKQVRQWDREVDAIANFTRSLGQVRRLLANIPTYTICDDHDVSDDWYLNREWCDRVLGKSFGRQVLQNALLGYALFQGWGNTPKQFFAGQPGEKLLEAVETWSASRGKDKAAWREIGKYLGLPLTNPQTGLPQYRLDGDVLILDRDDRALDWHYTIRGFKHEAIVIDTRTWRGYPQGEKEKKTPPMLLSPTGFKQQLEAPLEETEAINQSQQAEIEATLVILPTNLVTMCFVDWVQRFDLSRDRVFGNDVGDSWNFNENAFSQFLVRLGQRRDRAIILSGDIHYSCAVRLCYWSRERDSVLVQLTSSALKNSEWSTRVIHTKLKSLCPERTVRWAGWKTPPPLREIAILPGQIKQWNDRTRHSSPFLRQLHRDRGNEQLSWKLILKDPKDRPDWRYRIQWLERGKAQLLPWHTPRNQHPKLSENFLIKLLLKLWRNRWLQEGSEVVGRNNFSLVTFQWSPQNSTKAVIQETYWFLPDNPTRTVTSRYFVSLEPDKAPPFTREL</sequence>
<dbReference type="EMBL" id="JADEWZ010000005">
    <property type="protein sequence ID" value="MBE9115179.1"/>
    <property type="molecule type" value="Genomic_DNA"/>
</dbReference>
<proteinExistence type="predicted"/>